<keyword evidence="1" id="KW-0496">Mitochondrion</keyword>
<dbReference type="AlphaFoldDB" id="C3RYQ9"/>
<proteinExistence type="predicted"/>
<reference evidence="1" key="1">
    <citation type="journal article" date="2009" name="J. Mol. Evol.">
        <title>The complete mitochondrial genome sequence of the hornwort Megaceros aenigmaticus shows a mixed mode of conservative yet dynamic evolution in early land plant mitochondrial genomes.</title>
        <authorList>
            <person name="Li L."/>
            <person name="Wang B."/>
            <person name="Liu Y."/>
            <person name="Qiu Y.L."/>
        </authorList>
    </citation>
    <scope>NUCLEOTIDE SEQUENCE</scope>
</reference>
<dbReference type="RefSeq" id="YP_002860292.1">
    <property type="nucleotide sequence ID" value="NC_012651.1"/>
</dbReference>
<dbReference type="EMBL" id="EU660574">
    <property type="protein sequence ID" value="ACC86815.1"/>
    <property type="molecule type" value="Genomic_DNA"/>
</dbReference>
<sequence>MTTTASSILGTNFRTRNESRRFISRGFCPTNKKRDDKKDLPWLFFGRRTCLYLRATSLHFVCCACLPKVEKASTIRKHGLRSSLLVVRYNRPTLFLSHRSLRSIYV</sequence>
<geneLocation type="mitochondrion" evidence="1"/>
<accession>C3RYQ9</accession>
<evidence type="ECO:0000313" key="1">
    <source>
        <dbReference type="EMBL" id="ACC86815.1"/>
    </source>
</evidence>
<gene>
    <name evidence="1" type="primary">ORF106_3</name>
    <name evidence="1" type="ORF">MeaeMp58</name>
</gene>
<organism evidence="1">
    <name type="scientific">Nothoceros aenigmaticus</name>
    <dbReference type="NCBI Taxonomy" id="13813"/>
    <lineage>
        <taxon>Eukaryota</taxon>
        <taxon>Viridiplantae</taxon>
        <taxon>Streptophyta</taxon>
        <taxon>Embryophyta</taxon>
        <taxon>Anthocerotophyta</taxon>
        <taxon>Anthocerotopsida</taxon>
        <taxon>Dendrocerotidae</taxon>
        <taxon>Dendrocerotales</taxon>
        <taxon>Dendrocerotaceae</taxon>
        <taxon>Dendrocerotoideae</taxon>
        <taxon>Nothoceros</taxon>
    </lineage>
</organism>
<protein>
    <submittedName>
        <fullName evidence="1">Uncharacterized protein ORF106_3</fullName>
    </submittedName>
</protein>
<name>C3RYQ9_9EMBR</name>
<dbReference type="GeneID" id="7804554"/>